<dbReference type="PROSITE" id="PS00107">
    <property type="entry name" value="PROTEIN_KINASE_ATP"/>
    <property type="match status" value="1"/>
</dbReference>
<dbReference type="Gene3D" id="1.10.510.10">
    <property type="entry name" value="Transferase(Phosphotransferase) domain 1"/>
    <property type="match status" value="1"/>
</dbReference>
<dbReference type="Pfam" id="PF00069">
    <property type="entry name" value="Pkinase"/>
    <property type="match status" value="1"/>
</dbReference>
<gene>
    <name evidence="9" type="ORF">LOTGIDRAFT_215945</name>
</gene>
<dbReference type="GeneID" id="20246602"/>
<dbReference type="OrthoDB" id="40902at2759"/>
<keyword evidence="10" id="KW-1185">Reference proteome</keyword>
<evidence type="ECO:0000256" key="3">
    <source>
        <dbReference type="ARBA" id="ARBA00022741"/>
    </source>
</evidence>
<dbReference type="SMART" id="SM00220">
    <property type="entry name" value="S_TKc"/>
    <property type="match status" value="1"/>
</dbReference>
<evidence type="ECO:0000256" key="4">
    <source>
        <dbReference type="ARBA" id="ARBA00022777"/>
    </source>
</evidence>
<dbReference type="STRING" id="225164.V4AJ37"/>
<evidence type="ECO:0000256" key="1">
    <source>
        <dbReference type="ARBA" id="ARBA00022527"/>
    </source>
</evidence>
<organism evidence="9 10">
    <name type="scientific">Lottia gigantea</name>
    <name type="common">Giant owl limpet</name>
    <dbReference type="NCBI Taxonomy" id="225164"/>
    <lineage>
        <taxon>Eukaryota</taxon>
        <taxon>Metazoa</taxon>
        <taxon>Spiralia</taxon>
        <taxon>Lophotrochozoa</taxon>
        <taxon>Mollusca</taxon>
        <taxon>Gastropoda</taxon>
        <taxon>Patellogastropoda</taxon>
        <taxon>Lottioidea</taxon>
        <taxon>Lottiidae</taxon>
        <taxon>Lottia</taxon>
    </lineage>
</organism>
<accession>V4AJ37</accession>
<evidence type="ECO:0000256" key="6">
    <source>
        <dbReference type="PROSITE-ProRule" id="PRU10141"/>
    </source>
</evidence>
<dbReference type="GO" id="GO:0004674">
    <property type="term" value="F:protein serine/threonine kinase activity"/>
    <property type="evidence" value="ECO:0007669"/>
    <property type="project" value="UniProtKB-KW"/>
</dbReference>
<comment type="similarity">
    <text evidence="7">Belongs to the protein kinase superfamily.</text>
</comment>
<feature type="binding site" evidence="6">
    <location>
        <position position="47"/>
    </location>
    <ligand>
        <name>ATP</name>
        <dbReference type="ChEBI" id="CHEBI:30616"/>
    </ligand>
</feature>
<dbReference type="RefSeq" id="XP_009055741.1">
    <property type="nucleotide sequence ID" value="XM_009057493.1"/>
</dbReference>
<evidence type="ECO:0000256" key="2">
    <source>
        <dbReference type="ARBA" id="ARBA00022679"/>
    </source>
</evidence>
<dbReference type="OMA" id="REATIMR"/>
<dbReference type="FunFam" id="1.10.510.10:FF:000026">
    <property type="entry name" value="Calcium/calmodulin-dependent protein kinase type 1"/>
    <property type="match status" value="1"/>
</dbReference>
<feature type="domain" description="Protein kinase" evidence="8">
    <location>
        <begin position="18"/>
        <end position="271"/>
    </location>
</feature>
<protein>
    <recommendedName>
        <fullName evidence="8">Protein kinase domain-containing protein</fullName>
    </recommendedName>
</protein>
<dbReference type="InterPro" id="IPR008271">
    <property type="entry name" value="Ser/Thr_kinase_AS"/>
</dbReference>
<sequence>MSRKTKEKPKERDFEDVYSLGQVIGRGAYSTVYKCEQKGTGIFWAVKVIDKKKHKHLISTEVGILLKLKHPNIVRFKEALQTPTRAYLVLEYVTGEELFERITKKGHYSEKDAAKAVKDICSAVDYLHRNGIVHRDLKPENMLYENPTEGAHLKITDFGLSKILGNDLTMSTVCGTPMYCAPEVLEGKIYTQSVDLWSIGVITYILLSGYEPFIAENDAEIYKKIIKCEYEFDSPYWDSISQNAKDLIRRLLSRDPKKRLSVTAALQHHWVRGTANKNVHMEACVEHIKDFNAKRKLKKATETVLAVAKATRHIPLDFMKMVNIGDAETSPEPKT</sequence>
<dbReference type="SUPFAM" id="SSF56112">
    <property type="entry name" value="Protein kinase-like (PK-like)"/>
    <property type="match status" value="1"/>
</dbReference>
<keyword evidence="5 6" id="KW-0067">ATP-binding</keyword>
<dbReference type="KEGG" id="lgi:LOTGIDRAFT_215945"/>
<keyword evidence="1 7" id="KW-0723">Serine/threonine-protein kinase</keyword>
<dbReference type="Proteomes" id="UP000030746">
    <property type="component" value="Unassembled WGS sequence"/>
</dbReference>
<dbReference type="Gene3D" id="3.30.200.20">
    <property type="entry name" value="Phosphorylase Kinase, domain 1"/>
    <property type="match status" value="1"/>
</dbReference>
<name>V4AJ37_LOTGI</name>
<dbReference type="InterPro" id="IPR011009">
    <property type="entry name" value="Kinase-like_dom_sf"/>
</dbReference>
<keyword evidence="2" id="KW-0808">Transferase</keyword>
<dbReference type="CTD" id="20246602"/>
<dbReference type="PANTHER" id="PTHR24347">
    <property type="entry name" value="SERINE/THREONINE-PROTEIN KINASE"/>
    <property type="match status" value="1"/>
</dbReference>
<dbReference type="FunFam" id="3.30.200.20:FF:000042">
    <property type="entry name" value="Aurora kinase A"/>
    <property type="match status" value="1"/>
</dbReference>
<dbReference type="PROSITE" id="PS50011">
    <property type="entry name" value="PROTEIN_KINASE_DOM"/>
    <property type="match status" value="1"/>
</dbReference>
<dbReference type="HOGENOM" id="CLU_000288_63_0_1"/>
<dbReference type="InterPro" id="IPR017441">
    <property type="entry name" value="Protein_kinase_ATP_BS"/>
</dbReference>
<evidence type="ECO:0000313" key="9">
    <source>
        <dbReference type="EMBL" id="ESO93541.1"/>
    </source>
</evidence>
<dbReference type="GO" id="GO:0005524">
    <property type="term" value="F:ATP binding"/>
    <property type="evidence" value="ECO:0007669"/>
    <property type="project" value="UniProtKB-UniRule"/>
</dbReference>
<dbReference type="PROSITE" id="PS00108">
    <property type="entry name" value="PROTEIN_KINASE_ST"/>
    <property type="match status" value="1"/>
</dbReference>
<proteinExistence type="inferred from homology"/>
<keyword evidence="4" id="KW-0418">Kinase</keyword>
<reference evidence="9 10" key="1">
    <citation type="journal article" date="2013" name="Nature">
        <title>Insights into bilaterian evolution from three spiralian genomes.</title>
        <authorList>
            <person name="Simakov O."/>
            <person name="Marletaz F."/>
            <person name="Cho S.J."/>
            <person name="Edsinger-Gonzales E."/>
            <person name="Havlak P."/>
            <person name="Hellsten U."/>
            <person name="Kuo D.H."/>
            <person name="Larsson T."/>
            <person name="Lv J."/>
            <person name="Arendt D."/>
            <person name="Savage R."/>
            <person name="Osoegawa K."/>
            <person name="de Jong P."/>
            <person name="Grimwood J."/>
            <person name="Chapman J.A."/>
            <person name="Shapiro H."/>
            <person name="Aerts A."/>
            <person name="Otillar R.P."/>
            <person name="Terry A.Y."/>
            <person name="Boore J.L."/>
            <person name="Grigoriev I.V."/>
            <person name="Lindberg D.R."/>
            <person name="Seaver E.C."/>
            <person name="Weisblat D.A."/>
            <person name="Putnam N.H."/>
            <person name="Rokhsar D.S."/>
        </authorList>
    </citation>
    <scope>NUCLEOTIDE SEQUENCE [LARGE SCALE GENOMIC DNA]</scope>
</reference>
<evidence type="ECO:0000256" key="5">
    <source>
        <dbReference type="ARBA" id="ARBA00022840"/>
    </source>
</evidence>
<evidence type="ECO:0000256" key="7">
    <source>
        <dbReference type="RuleBase" id="RU000304"/>
    </source>
</evidence>
<evidence type="ECO:0000259" key="8">
    <source>
        <dbReference type="PROSITE" id="PS50011"/>
    </source>
</evidence>
<dbReference type="InterPro" id="IPR000719">
    <property type="entry name" value="Prot_kinase_dom"/>
</dbReference>
<dbReference type="AlphaFoldDB" id="V4AJ37"/>
<dbReference type="CDD" id="cd05117">
    <property type="entry name" value="STKc_CAMK"/>
    <property type="match status" value="1"/>
</dbReference>
<evidence type="ECO:0000313" key="10">
    <source>
        <dbReference type="Proteomes" id="UP000030746"/>
    </source>
</evidence>
<keyword evidence="3 6" id="KW-0547">Nucleotide-binding</keyword>
<dbReference type="EMBL" id="KB201891">
    <property type="protein sequence ID" value="ESO93541.1"/>
    <property type="molecule type" value="Genomic_DNA"/>
</dbReference>